<keyword evidence="3" id="KW-0378">Hydrolase</keyword>
<gene>
    <name evidence="3" type="ORF">EST54_12735</name>
</gene>
<proteinExistence type="predicted"/>
<reference evidence="3 4" key="1">
    <citation type="submission" date="2019-01" db="EMBL/GenBank/DDBJ databases">
        <title>Draft genome sequences of the type strain Streptomyces sioyaensis DSM 40032 and its novel strain, TM32, a thermotolerant antibiotics-producing actinobacterium.</title>
        <authorList>
            <person name="Nakaew N."/>
            <person name="Lumyong S."/>
            <person name="Sloan W.T."/>
            <person name="Sungthong R."/>
        </authorList>
    </citation>
    <scope>NUCLEOTIDE SEQUENCE [LARGE SCALE GENOMIC DNA]</scope>
    <source>
        <strain evidence="3 4">DSM 40032</strain>
    </source>
</reference>
<evidence type="ECO:0000256" key="2">
    <source>
        <dbReference type="SAM" id="SignalP"/>
    </source>
</evidence>
<dbReference type="SUPFAM" id="SSF55486">
    <property type="entry name" value="Metalloproteases ('zincins'), catalytic domain"/>
    <property type="match status" value="1"/>
</dbReference>
<feature type="region of interest" description="Disordered" evidence="1">
    <location>
        <begin position="32"/>
        <end position="58"/>
    </location>
</feature>
<dbReference type="InterPro" id="IPR008757">
    <property type="entry name" value="Peptidase_M6-like_domain"/>
</dbReference>
<keyword evidence="4" id="KW-1185">Reference proteome</keyword>
<feature type="compositionally biased region" description="Low complexity" evidence="1">
    <location>
        <begin position="32"/>
        <end position="41"/>
    </location>
</feature>
<keyword evidence="3" id="KW-0482">Metalloprotease</keyword>
<dbReference type="NCBIfam" id="TIGR03296">
    <property type="entry name" value="M6dom_TIGR03296"/>
    <property type="match status" value="1"/>
</dbReference>
<dbReference type="EMBL" id="SDIF01000027">
    <property type="protein sequence ID" value="RXS67296.1"/>
    <property type="molecule type" value="Genomic_DNA"/>
</dbReference>
<dbReference type="PANTHER" id="PTHR41775:SF1">
    <property type="entry name" value="PEPTIDASE M6-LIKE DOMAIN-CONTAINING PROTEIN"/>
    <property type="match status" value="1"/>
</dbReference>
<dbReference type="GO" id="GO:0008237">
    <property type="term" value="F:metallopeptidase activity"/>
    <property type="evidence" value="ECO:0007669"/>
    <property type="project" value="UniProtKB-KW"/>
</dbReference>
<keyword evidence="3" id="KW-0645">Protease</keyword>
<accession>A0A4Q1QYX6</accession>
<dbReference type="AlphaFoldDB" id="A0A4Q1QYX6"/>
<name>A0A4Q1QYX6_9ACTN</name>
<dbReference type="Proteomes" id="UP000289482">
    <property type="component" value="Unassembled WGS sequence"/>
</dbReference>
<organism evidence="3 4">
    <name type="scientific">Streptomyces sioyaensis</name>
    <dbReference type="NCBI Taxonomy" id="67364"/>
    <lineage>
        <taxon>Bacteria</taxon>
        <taxon>Bacillati</taxon>
        <taxon>Actinomycetota</taxon>
        <taxon>Actinomycetes</taxon>
        <taxon>Kitasatosporales</taxon>
        <taxon>Streptomycetaceae</taxon>
        <taxon>Streptomyces</taxon>
    </lineage>
</organism>
<sequence length="397" mass="42329">MSALPTRLRPLAVAVALVAGPCLAVPATATATEPAASPAPAGSCALPGRTGWTDEGHTTDRVRFQRSTGTHRVLTLFVDFPDAPATDSTAPYAAELAPAADWMRTASYGRSRLALSSLKRWIRMPADSTSYGFTRDLTFEAHEKYVRDAITAADPYADFSRYDMVYIVPTKAAAAISFSPTYLYDPATPGVFADGTRLKWAVTFGQDMWRWGYKVADHETGHTFGLPDLYSFTGATHQYVGGWDVMGNIAGPAPQYLGWHSWKLGWTRDAQVACLPARGSRTVRLTSVERPGGTKIAVLRTSGTTAYAAESRRATGNDRDACSTGVLIYKVDSATVTGKGPVRIMNAHPSSTPPAGCTTLDMAAYAPGQSFTDPTTGARIDVLSGGGSGEVVRLTKS</sequence>
<dbReference type="PANTHER" id="PTHR41775">
    <property type="entry name" value="SECRETED PROTEIN-RELATED"/>
    <property type="match status" value="1"/>
</dbReference>
<dbReference type="GO" id="GO:0006508">
    <property type="term" value="P:proteolysis"/>
    <property type="evidence" value="ECO:0007669"/>
    <property type="project" value="UniProtKB-KW"/>
</dbReference>
<dbReference type="GeneID" id="95778841"/>
<evidence type="ECO:0000256" key="1">
    <source>
        <dbReference type="SAM" id="MobiDB-lite"/>
    </source>
</evidence>
<keyword evidence="2" id="KW-0732">Signal</keyword>
<evidence type="ECO:0000313" key="4">
    <source>
        <dbReference type="Proteomes" id="UP000289482"/>
    </source>
</evidence>
<evidence type="ECO:0000313" key="3">
    <source>
        <dbReference type="EMBL" id="RXS67296.1"/>
    </source>
</evidence>
<feature type="signal peptide" evidence="2">
    <location>
        <begin position="1"/>
        <end position="24"/>
    </location>
</feature>
<protein>
    <submittedName>
        <fullName evidence="3">M6 family metalloprotease domain-containing protein</fullName>
    </submittedName>
</protein>
<feature type="chain" id="PRO_5038689629" evidence="2">
    <location>
        <begin position="25"/>
        <end position="397"/>
    </location>
</feature>
<dbReference type="RefSeq" id="WP_129247706.1">
    <property type="nucleotide sequence ID" value="NZ_JABZEL010000012.1"/>
</dbReference>
<comment type="caution">
    <text evidence="3">The sequence shown here is derived from an EMBL/GenBank/DDBJ whole genome shotgun (WGS) entry which is preliminary data.</text>
</comment>